<dbReference type="EMBL" id="NIRI02000013">
    <property type="protein sequence ID" value="KAG5452801.1"/>
    <property type="molecule type" value="Genomic_DNA"/>
</dbReference>
<gene>
    <name evidence="3" type="ORF">CSKR_204039</name>
</gene>
<evidence type="ECO:0000313" key="4">
    <source>
        <dbReference type="Proteomes" id="UP000286415"/>
    </source>
</evidence>
<keyword evidence="1" id="KW-0175">Coiled coil</keyword>
<evidence type="ECO:0000313" key="3">
    <source>
        <dbReference type="EMBL" id="KAG5452801.1"/>
    </source>
</evidence>
<comment type="caution">
    <text evidence="3">The sequence shown here is derived from an EMBL/GenBank/DDBJ whole genome shotgun (WGS) entry which is preliminary data.</text>
</comment>
<feature type="coiled-coil region" evidence="1">
    <location>
        <begin position="291"/>
        <end position="343"/>
    </location>
</feature>
<protein>
    <submittedName>
        <fullName evidence="3">Uncharacterized protein</fullName>
    </submittedName>
</protein>
<dbReference type="Proteomes" id="UP000286415">
    <property type="component" value="Unassembled WGS sequence"/>
</dbReference>
<feature type="region of interest" description="Disordered" evidence="2">
    <location>
        <begin position="137"/>
        <end position="168"/>
    </location>
</feature>
<accession>A0A8T1MVL5</accession>
<reference evidence="3 4" key="2">
    <citation type="journal article" date="2021" name="Genomics">
        <title>High-quality reference genome for Clonorchis sinensis.</title>
        <authorList>
            <person name="Young N.D."/>
            <person name="Stroehlein A.J."/>
            <person name="Kinkar L."/>
            <person name="Wang T."/>
            <person name="Sohn W.M."/>
            <person name="Chang B.C.H."/>
            <person name="Kaur P."/>
            <person name="Weisz D."/>
            <person name="Dudchenko O."/>
            <person name="Aiden E.L."/>
            <person name="Korhonen P.K."/>
            <person name="Gasser R.B."/>
        </authorList>
    </citation>
    <scope>NUCLEOTIDE SEQUENCE [LARGE SCALE GENOMIC DNA]</scope>
    <source>
        <strain evidence="3">Cs-k2</strain>
    </source>
</reference>
<dbReference type="OrthoDB" id="6274314at2759"/>
<feature type="compositionally biased region" description="Basic and acidic residues" evidence="2">
    <location>
        <begin position="137"/>
        <end position="157"/>
    </location>
</feature>
<organism evidence="3 4">
    <name type="scientific">Clonorchis sinensis</name>
    <name type="common">Chinese liver fluke</name>
    <dbReference type="NCBI Taxonomy" id="79923"/>
    <lineage>
        <taxon>Eukaryota</taxon>
        <taxon>Metazoa</taxon>
        <taxon>Spiralia</taxon>
        <taxon>Lophotrochozoa</taxon>
        <taxon>Platyhelminthes</taxon>
        <taxon>Trematoda</taxon>
        <taxon>Digenea</taxon>
        <taxon>Opisthorchiida</taxon>
        <taxon>Opisthorchiata</taxon>
        <taxon>Opisthorchiidae</taxon>
        <taxon>Clonorchis</taxon>
    </lineage>
</organism>
<sequence>MDHDDPTDAKKVLVRSFLHYVELMRKDYDCLGQARTLQMLNESHAKAKDEALMVLDSEIAADDPAVVGQLRNRLLQNIEQQLDKRRNELEDLSNWKAVSSNDSNDGGIEVRMEKELDQQKQHYELLLETKAAEMDKLKQERDRMSSENEELKQRLEKSTSQATEMVQSDLDRQKALYENLLKSKDLELEELRQDRERLSRNVEELQHQAAEVSQLREEKNRLSSEVDSLRQQVMANTKEAAEEAARHKAELEDLTRSWQQMLRTKEELLEFKTEESTRQPNLNFGREEEDIRQLKEEIMLKDKSIRDLEILLQTIDNSNEVRKACLQKQLRNEQEKLNVTKRAFQAHVQAVNRAISKLQGLVGLMLNPIMRPSLVERFAATLSDLQQHSDSVMKAPDSIDVSETSHPYI</sequence>
<keyword evidence="4" id="KW-1185">Reference proteome</keyword>
<evidence type="ECO:0000256" key="1">
    <source>
        <dbReference type="SAM" id="Coils"/>
    </source>
</evidence>
<name>A0A8T1MVL5_CLOSI</name>
<dbReference type="AlphaFoldDB" id="A0A8T1MVL5"/>
<proteinExistence type="predicted"/>
<reference evidence="3 4" key="1">
    <citation type="journal article" date="2018" name="Biotechnol. Adv.">
        <title>Improved genomic resources and new bioinformatic workflow for the carcinogenic parasite Clonorchis sinensis: Biotechnological implications.</title>
        <authorList>
            <person name="Wang D."/>
            <person name="Korhonen P.K."/>
            <person name="Gasser R.B."/>
            <person name="Young N.D."/>
        </authorList>
    </citation>
    <scope>NUCLEOTIDE SEQUENCE [LARGE SCALE GENOMIC DNA]</scope>
    <source>
        <strain evidence="3">Cs-k2</strain>
    </source>
</reference>
<evidence type="ECO:0000256" key="2">
    <source>
        <dbReference type="SAM" id="MobiDB-lite"/>
    </source>
</evidence>